<feature type="transmembrane region" description="Helical" evidence="1">
    <location>
        <begin position="17"/>
        <end position="38"/>
    </location>
</feature>
<proteinExistence type="predicted"/>
<dbReference type="Gene3D" id="1.20.120.1490">
    <property type="match status" value="1"/>
</dbReference>
<gene>
    <name evidence="2" type="ORF">ENS29_00035</name>
</gene>
<evidence type="ECO:0000313" key="2">
    <source>
        <dbReference type="EMBL" id="HGU31227.1"/>
    </source>
</evidence>
<name>A0A7C4MMD9_9BACT</name>
<sequence>MSGNPIKRRFQRILQPIPWIIGILVGFGMHVVLCLAANGNIPAGKPDMLSPSSISALGLSEDQIRQLESLKSQYLKEIGPLQNEYFSKKAEFQMLWLQSRPNRQECMTRHRELLMLQEKISNYTLRYELDCRHVLNPEQEARWRRMQTDAP</sequence>
<dbReference type="EMBL" id="DSUH01000002">
    <property type="protein sequence ID" value="HGU31227.1"/>
    <property type="molecule type" value="Genomic_DNA"/>
</dbReference>
<comment type="caution">
    <text evidence="2">The sequence shown here is derived from an EMBL/GenBank/DDBJ whole genome shotgun (WGS) entry which is preliminary data.</text>
</comment>
<keyword evidence="1" id="KW-0472">Membrane</keyword>
<organism evidence="2">
    <name type="scientific">Desulfatirhabdium butyrativorans</name>
    <dbReference type="NCBI Taxonomy" id="340467"/>
    <lineage>
        <taxon>Bacteria</taxon>
        <taxon>Pseudomonadati</taxon>
        <taxon>Thermodesulfobacteriota</taxon>
        <taxon>Desulfobacteria</taxon>
        <taxon>Desulfobacterales</taxon>
        <taxon>Desulfatirhabdiaceae</taxon>
        <taxon>Desulfatirhabdium</taxon>
    </lineage>
</organism>
<evidence type="ECO:0008006" key="3">
    <source>
        <dbReference type="Google" id="ProtNLM"/>
    </source>
</evidence>
<reference evidence="2" key="1">
    <citation type="journal article" date="2020" name="mSystems">
        <title>Genome- and Community-Level Interaction Insights into Carbon Utilization and Element Cycling Functions of Hydrothermarchaeota in Hydrothermal Sediment.</title>
        <authorList>
            <person name="Zhou Z."/>
            <person name="Liu Y."/>
            <person name="Xu W."/>
            <person name="Pan J."/>
            <person name="Luo Z.H."/>
            <person name="Li M."/>
        </authorList>
    </citation>
    <scope>NUCLEOTIDE SEQUENCE [LARGE SCALE GENOMIC DNA]</scope>
    <source>
        <strain evidence="2">SpSt-477</strain>
    </source>
</reference>
<accession>A0A7C4MMD9</accession>
<keyword evidence="1" id="KW-1133">Transmembrane helix</keyword>
<dbReference type="AlphaFoldDB" id="A0A7C4MMD9"/>
<protein>
    <recommendedName>
        <fullName evidence="3">Periplasmic heavy metal sensor</fullName>
    </recommendedName>
</protein>
<keyword evidence="1" id="KW-0812">Transmembrane</keyword>
<evidence type="ECO:0000256" key="1">
    <source>
        <dbReference type="SAM" id="Phobius"/>
    </source>
</evidence>